<dbReference type="RefSeq" id="WP_255843759.1">
    <property type="nucleotide sequence ID" value="NZ_CP094358.1"/>
</dbReference>
<dbReference type="PANTHER" id="PTHR30469:SF33">
    <property type="entry name" value="SLR1207 PROTEIN"/>
    <property type="match status" value="1"/>
</dbReference>
<proteinExistence type="predicted"/>
<dbReference type="AlphaFoldDB" id="A0A9E7A1C2"/>
<organism evidence="3 4">
    <name type="scientific">Abyssalbus ytuae</name>
    <dbReference type="NCBI Taxonomy" id="2926907"/>
    <lineage>
        <taxon>Bacteria</taxon>
        <taxon>Pseudomonadati</taxon>
        <taxon>Bacteroidota</taxon>
        <taxon>Flavobacteriia</taxon>
        <taxon>Flavobacteriales</taxon>
        <taxon>Flavobacteriaceae</taxon>
        <taxon>Abyssalbus</taxon>
    </lineage>
</organism>
<dbReference type="EMBL" id="CP094358">
    <property type="protein sequence ID" value="UOB17931.1"/>
    <property type="molecule type" value="Genomic_DNA"/>
</dbReference>
<dbReference type="Gene3D" id="2.40.50.100">
    <property type="match status" value="1"/>
</dbReference>
<evidence type="ECO:0000313" key="3">
    <source>
        <dbReference type="EMBL" id="UOB17931.1"/>
    </source>
</evidence>
<feature type="coiled-coil region" evidence="1">
    <location>
        <begin position="150"/>
        <end position="181"/>
    </location>
</feature>
<dbReference type="GO" id="GO:1990281">
    <property type="term" value="C:efflux pump complex"/>
    <property type="evidence" value="ECO:0007669"/>
    <property type="project" value="TreeGrafter"/>
</dbReference>
<dbReference type="PANTHER" id="PTHR30469">
    <property type="entry name" value="MULTIDRUG RESISTANCE PROTEIN MDTA"/>
    <property type="match status" value="1"/>
</dbReference>
<evidence type="ECO:0000259" key="2">
    <source>
        <dbReference type="Pfam" id="PF25954"/>
    </source>
</evidence>
<dbReference type="Gene3D" id="2.40.30.170">
    <property type="match status" value="1"/>
</dbReference>
<protein>
    <submittedName>
        <fullName evidence="3">Efflux RND transporter periplasmic adaptor subunit</fullName>
    </submittedName>
</protein>
<sequence>MKNIFFLSFLVCVSCTKKEEKILPEKTNLTESVYSSVTVQPDSLYQVYSAVSGIVDKIFVEEGDLIEKSQPLFQIVNSSPKLNTENAKLSLELAKKNYAGNAAVLKGIEDEIEAATLKFKNDSANYFRQKNLWEQNIGSKVQYDTQKLNYELSQNNLNLLKSKYDRTKNELLTSVKQAENNYKTSLINTEDFTVNSKIDGKMYAIYKNPGEIVTTVEPLASVGCSDSFIIEMLVDEVDIVKILQGQKLLVTLDAYNNKVFTGYVSKIYPKKDERNQTFTVDGVFNQTPEVLYPGLSGEANIIIKEKENILTIPKEYLIGENKVKTENGIVEIETGLENMDKIEIVSGLDEHTYIYKPKQ</sequence>
<keyword evidence="4" id="KW-1185">Reference proteome</keyword>
<dbReference type="Proteomes" id="UP000831290">
    <property type="component" value="Chromosome"/>
</dbReference>
<dbReference type="InterPro" id="IPR058792">
    <property type="entry name" value="Beta-barrel_RND_2"/>
</dbReference>
<accession>A0A9E7A1C2</accession>
<gene>
    <name evidence="3" type="ORF">MQE35_01210</name>
</gene>
<dbReference type="SUPFAM" id="SSF111369">
    <property type="entry name" value="HlyD-like secretion proteins"/>
    <property type="match status" value="1"/>
</dbReference>
<dbReference type="GO" id="GO:0015562">
    <property type="term" value="F:efflux transmembrane transporter activity"/>
    <property type="evidence" value="ECO:0007669"/>
    <property type="project" value="TreeGrafter"/>
</dbReference>
<reference evidence="3" key="1">
    <citation type="submission" date="2022-03" db="EMBL/GenBank/DDBJ databases">
        <title>Description of Abyssus ytuae gen. nov., sp. nov., a novel member of the family Flavobacteriaceae isolated from the sediment of Mariana Trench.</title>
        <authorList>
            <person name="Zhang J."/>
            <person name="Xu X."/>
        </authorList>
    </citation>
    <scope>NUCLEOTIDE SEQUENCE</scope>
    <source>
        <strain evidence="3">MT3330</strain>
    </source>
</reference>
<name>A0A9E7A1C2_9FLAO</name>
<evidence type="ECO:0000313" key="4">
    <source>
        <dbReference type="Proteomes" id="UP000831290"/>
    </source>
</evidence>
<feature type="domain" description="CusB-like beta-barrel" evidence="2">
    <location>
        <begin position="232"/>
        <end position="300"/>
    </location>
</feature>
<dbReference type="Pfam" id="PF25954">
    <property type="entry name" value="Beta-barrel_RND_2"/>
    <property type="match status" value="1"/>
</dbReference>
<dbReference type="KEGG" id="fbm:MQE35_01210"/>
<keyword evidence="1" id="KW-0175">Coiled coil</keyword>
<evidence type="ECO:0000256" key="1">
    <source>
        <dbReference type="SAM" id="Coils"/>
    </source>
</evidence>